<evidence type="ECO:0008006" key="3">
    <source>
        <dbReference type="Google" id="ProtNLM"/>
    </source>
</evidence>
<sequence length="51" mass="6005">MRVKQLRGKEISLLKVIRGGNIEESVTWELESKMREAYPFLFSGKFQGRNF</sequence>
<evidence type="ECO:0000313" key="2">
    <source>
        <dbReference type="Proteomes" id="UP000075243"/>
    </source>
</evidence>
<accession>A0A151TBA2</accession>
<name>A0A151TBA2_CAJCA</name>
<dbReference type="EMBL" id="CM003609">
    <property type="protein sequence ID" value="KYP64329.1"/>
    <property type="molecule type" value="Genomic_DNA"/>
</dbReference>
<reference evidence="1 2" key="1">
    <citation type="journal article" date="2012" name="Nat. Biotechnol.">
        <title>Draft genome sequence of pigeonpea (Cajanus cajan), an orphan legume crop of resource-poor farmers.</title>
        <authorList>
            <person name="Varshney R.K."/>
            <person name="Chen W."/>
            <person name="Li Y."/>
            <person name="Bharti A.K."/>
            <person name="Saxena R.K."/>
            <person name="Schlueter J.A."/>
            <person name="Donoghue M.T."/>
            <person name="Azam S."/>
            <person name="Fan G."/>
            <person name="Whaley A.M."/>
            <person name="Farmer A.D."/>
            <person name="Sheridan J."/>
            <person name="Iwata A."/>
            <person name="Tuteja R."/>
            <person name="Penmetsa R.V."/>
            <person name="Wu W."/>
            <person name="Upadhyaya H.D."/>
            <person name="Yang S.P."/>
            <person name="Shah T."/>
            <person name="Saxena K.B."/>
            <person name="Michael T."/>
            <person name="McCombie W.R."/>
            <person name="Yang B."/>
            <person name="Zhang G."/>
            <person name="Yang H."/>
            <person name="Wang J."/>
            <person name="Spillane C."/>
            <person name="Cook D.R."/>
            <person name="May G.D."/>
            <person name="Xu X."/>
            <person name="Jackson S.A."/>
        </authorList>
    </citation>
    <scope>NUCLEOTIDE SEQUENCE [LARGE SCALE GENOMIC DNA]</scope>
    <source>
        <strain evidence="2">cv. Asha</strain>
    </source>
</reference>
<dbReference type="Proteomes" id="UP000075243">
    <property type="component" value="Chromosome 7"/>
</dbReference>
<evidence type="ECO:0000313" key="1">
    <source>
        <dbReference type="EMBL" id="KYP64329.1"/>
    </source>
</evidence>
<dbReference type="AlphaFoldDB" id="A0A151TBA2"/>
<gene>
    <name evidence="1" type="ORF">KK1_018922</name>
</gene>
<organism evidence="1 2">
    <name type="scientific">Cajanus cajan</name>
    <name type="common">Pigeon pea</name>
    <name type="synonym">Cajanus indicus</name>
    <dbReference type="NCBI Taxonomy" id="3821"/>
    <lineage>
        <taxon>Eukaryota</taxon>
        <taxon>Viridiplantae</taxon>
        <taxon>Streptophyta</taxon>
        <taxon>Embryophyta</taxon>
        <taxon>Tracheophyta</taxon>
        <taxon>Spermatophyta</taxon>
        <taxon>Magnoliopsida</taxon>
        <taxon>eudicotyledons</taxon>
        <taxon>Gunneridae</taxon>
        <taxon>Pentapetalae</taxon>
        <taxon>rosids</taxon>
        <taxon>fabids</taxon>
        <taxon>Fabales</taxon>
        <taxon>Fabaceae</taxon>
        <taxon>Papilionoideae</taxon>
        <taxon>50 kb inversion clade</taxon>
        <taxon>NPAAA clade</taxon>
        <taxon>indigoferoid/millettioid clade</taxon>
        <taxon>Phaseoleae</taxon>
        <taxon>Cajanus</taxon>
    </lineage>
</organism>
<proteinExistence type="predicted"/>
<protein>
    <recommendedName>
        <fullName evidence="3">Chromo domain-containing protein</fullName>
    </recommendedName>
</protein>
<dbReference type="Gramene" id="C.cajan_18386.t">
    <property type="protein sequence ID" value="C.cajan_18386.t.cds1"/>
    <property type="gene ID" value="C.cajan_18386"/>
</dbReference>
<keyword evidence="2" id="KW-1185">Reference proteome</keyword>